<evidence type="ECO:0000256" key="5">
    <source>
        <dbReference type="ARBA" id="ARBA00023163"/>
    </source>
</evidence>
<dbReference type="InterPro" id="IPR001789">
    <property type="entry name" value="Sig_transdc_resp-reg_receiver"/>
</dbReference>
<dbReference type="OrthoDB" id="9802426at2"/>
<keyword evidence="4 7" id="KW-0238">DNA-binding</keyword>
<dbReference type="Gene3D" id="3.40.50.2300">
    <property type="match status" value="1"/>
</dbReference>
<dbReference type="Proteomes" id="UP000295765">
    <property type="component" value="Unassembled WGS sequence"/>
</dbReference>
<accession>A0A4R2KWW9</accession>
<dbReference type="GO" id="GO:0032993">
    <property type="term" value="C:protein-DNA complex"/>
    <property type="evidence" value="ECO:0007669"/>
    <property type="project" value="TreeGrafter"/>
</dbReference>
<keyword evidence="2" id="KW-0902">Two-component regulatory system</keyword>
<sequence>MRILLVEDDEALGSAMQRALRDRDHAVDRISDGRTAQSLLRTEAFDLVVLDLGLPGIDGLTLLRQLRQRGAGTPVLVVTARGEVEQRVTGLDTGADDYLVKPFELSELEARVRALLRRSQGKAAPLLVHGPVAFDTVARRVSLNGAPLELPRRELCLLEVLLGRVGQVVSKEQIAEKLFDFDDDAGLNAIEIYVHRLRKRLGPAGVNIRTVRGLGYLLEQP</sequence>
<keyword evidence="1 6" id="KW-0597">Phosphoprotein</keyword>
<dbReference type="EMBL" id="SLWY01000042">
    <property type="protein sequence ID" value="TCO75756.1"/>
    <property type="molecule type" value="Genomic_DNA"/>
</dbReference>
<dbReference type="GO" id="GO:0000976">
    <property type="term" value="F:transcription cis-regulatory region binding"/>
    <property type="evidence" value="ECO:0007669"/>
    <property type="project" value="TreeGrafter"/>
</dbReference>
<dbReference type="Gene3D" id="6.10.250.690">
    <property type="match status" value="1"/>
</dbReference>
<reference evidence="10 11" key="1">
    <citation type="submission" date="2019-03" db="EMBL/GenBank/DDBJ databases">
        <title>Genomic Encyclopedia of Type Strains, Phase IV (KMG-IV): sequencing the most valuable type-strain genomes for metagenomic binning, comparative biology and taxonomic classification.</title>
        <authorList>
            <person name="Goeker M."/>
        </authorList>
    </citation>
    <scope>NUCLEOTIDE SEQUENCE [LARGE SCALE GENOMIC DNA]</scope>
    <source>
        <strain evidence="10 11">DSM 25287</strain>
    </source>
</reference>
<dbReference type="SMART" id="SM00448">
    <property type="entry name" value="REC"/>
    <property type="match status" value="1"/>
</dbReference>
<comment type="caution">
    <text evidence="10">The sequence shown here is derived from an EMBL/GenBank/DDBJ whole genome shotgun (WGS) entry which is preliminary data.</text>
</comment>
<dbReference type="FunFam" id="3.40.50.2300:FF:000002">
    <property type="entry name" value="DNA-binding response regulator PhoP"/>
    <property type="match status" value="1"/>
</dbReference>
<dbReference type="GO" id="GO:0000156">
    <property type="term" value="F:phosphorelay response regulator activity"/>
    <property type="evidence" value="ECO:0007669"/>
    <property type="project" value="TreeGrafter"/>
</dbReference>
<feature type="domain" description="OmpR/PhoB-type" evidence="9">
    <location>
        <begin position="124"/>
        <end position="220"/>
    </location>
</feature>
<evidence type="ECO:0000256" key="6">
    <source>
        <dbReference type="PROSITE-ProRule" id="PRU00169"/>
    </source>
</evidence>
<dbReference type="PANTHER" id="PTHR48111:SF67">
    <property type="entry name" value="TRANSCRIPTIONAL REGULATORY PROTEIN TCTD"/>
    <property type="match status" value="1"/>
</dbReference>
<keyword evidence="5" id="KW-0804">Transcription</keyword>
<feature type="DNA-binding region" description="OmpR/PhoB-type" evidence="7">
    <location>
        <begin position="124"/>
        <end position="220"/>
    </location>
</feature>
<dbReference type="SMART" id="SM00862">
    <property type="entry name" value="Trans_reg_C"/>
    <property type="match status" value="1"/>
</dbReference>
<keyword evidence="3" id="KW-0805">Transcription regulation</keyword>
<evidence type="ECO:0000313" key="10">
    <source>
        <dbReference type="EMBL" id="TCO75756.1"/>
    </source>
</evidence>
<proteinExistence type="predicted"/>
<dbReference type="GO" id="GO:0005829">
    <property type="term" value="C:cytosol"/>
    <property type="evidence" value="ECO:0007669"/>
    <property type="project" value="TreeGrafter"/>
</dbReference>
<protein>
    <submittedName>
        <fullName evidence="10">Two-component system response regulator TctD</fullName>
    </submittedName>
</protein>
<dbReference type="Gene3D" id="1.10.10.10">
    <property type="entry name" value="Winged helix-like DNA-binding domain superfamily/Winged helix DNA-binding domain"/>
    <property type="match status" value="1"/>
</dbReference>
<feature type="modified residue" description="4-aspartylphosphate" evidence="6">
    <location>
        <position position="51"/>
    </location>
</feature>
<evidence type="ECO:0000313" key="11">
    <source>
        <dbReference type="Proteomes" id="UP000295765"/>
    </source>
</evidence>
<evidence type="ECO:0000256" key="1">
    <source>
        <dbReference type="ARBA" id="ARBA00022553"/>
    </source>
</evidence>
<dbReference type="InterPro" id="IPR011006">
    <property type="entry name" value="CheY-like_superfamily"/>
</dbReference>
<dbReference type="GO" id="GO:0006355">
    <property type="term" value="P:regulation of DNA-templated transcription"/>
    <property type="evidence" value="ECO:0007669"/>
    <property type="project" value="InterPro"/>
</dbReference>
<evidence type="ECO:0000259" key="8">
    <source>
        <dbReference type="PROSITE" id="PS50110"/>
    </source>
</evidence>
<evidence type="ECO:0000256" key="2">
    <source>
        <dbReference type="ARBA" id="ARBA00023012"/>
    </source>
</evidence>
<gene>
    <name evidence="10" type="ORF">EV699_1425</name>
</gene>
<evidence type="ECO:0000256" key="7">
    <source>
        <dbReference type="PROSITE-ProRule" id="PRU01091"/>
    </source>
</evidence>
<dbReference type="Pfam" id="PF00486">
    <property type="entry name" value="Trans_reg_C"/>
    <property type="match status" value="1"/>
</dbReference>
<keyword evidence="11" id="KW-1185">Reference proteome</keyword>
<evidence type="ECO:0000256" key="3">
    <source>
        <dbReference type="ARBA" id="ARBA00023015"/>
    </source>
</evidence>
<feature type="domain" description="Response regulatory" evidence="8">
    <location>
        <begin position="2"/>
        <end position="116"/>
    </location>
</feature>
<dbReference type="PROSITE" id="PS51755">
    <property type="entry name" value="OMPR_PHOB"/>
    <property type="match status" value="1"/>
</dbReference>
<dbReference type="InterPro" id="IPR001867">
    <property type="entry name" value="OmpR/PhoB-type_DNA-bd"/>
</dbReference>
<dbReference type="CDD" id="cd17624">
    <property type="entry name" value="REC_OmpR_PmrA-like"/>
    <property type="match status" value="1"/>
</dbReference>
<dbReference type="AlphaFoldDB" id="A0A4R2KWW9"/>
<dbReference type="RefSeq" id="WP_132545966.1">
    <property type="nucleotide sequence ID" value="NZ_SLWY01000042.1"/>
</dbReference>
<dbReference type="InterPro" id="IPR036388">
    <property type="entry name" value="WH-like_DNA-bd_sf"/>
</dbReference>
<dbReference type="PROSITE" id="PS50110">
    <property type="entry name" value="RESPONSE_REGULATORY"/>
    <property type="match status" value="1"/>
</dbReference>
<evidence type="ECO:0000259" key="9">
    <source>
        <dbReference type="PROSITE" id="PS51755"/>
    </source>
</evidence>
<dbReference type="InterPro" id="IPR039420">
    <property type="entry name" value="WalR-like"/>
</dbReference>
<dbReference type="SUPFAM" id="SSF52172">
    <property type="entry name" value="CheY-like"/>
    <property type="match status" value="1"/>
</dbReference>
<name>A0A4R2KWW9_9GAMM</name>
<dbReference type="Pfam" id="PF00072">
    <property type="entry name" value="Response_reg"/>
    <property type="match status" value="1"/>
</dbReference>
<dbReference type="CDD" id="cd00383">
    <property type="entry name" value="trans_reg_C"/>
    <property type="match status" value="1"/>
</dbReference>
<organism evidence="10 11">
    <name type="scientific">Plasticicumulans lactativorans</name>
    <dbReference type="NCBI Taxonomy" id="1133106"/>
    <lineage>
        <taxon>Bacteria</taxon>
        <taxon>Pseudomonadati</taxon>
        <taxon>Pseudomonadota</taxon>
        <taxon>Gammaproteobacteria</taxon>
        <taxon>Candidatus Competibacteraceae</taxon>
        <taxon>Plasticicumulans</taxon>
    </lineage>
</organism>
<evidence type="ECO:0000256" key="4">
    <source>
        <dbReference type="ARBA" id="ARBA00023125"/>
    </source>
</evidence>
<dbReference type="PANTHER" id="PTHR48111">
    <property type="entry name" value="REGULATOR OF RPOS"/>
    <property type="match status" value="1"/>
</dbReference>